<dbReference type="Pfam" id="PF08240">
    <property type="entry name" value="ADH_N"/>
    <property type="match status" value="1"/>
</dbReference>
<dbReference type="PANTHER" id="PTHR48106">
    <property type="entry name" value="QUINONE OXIDOREDUCTASE PIG3-RELATED"/>
    <property type="match status" value="1"/>
</dbReference>
<organism evidence="4 5">
    <name type="scientific">Levilactobacillus bambusae</name>
    <dbReference type="NCBI Taxonomy" id="2024736"/>
    <lineage>
        <taxon>Bacteria</taxon>
        <taxon>Bacillati</taxon>
        <taxon>Bacillota</taxon>
        <taxon>Bacilli</taxon>
        <taxon>Lactobacillales</taxon>
        <taxon>Lactobacillaceae</taxon>
        <taxon>Levilactobacillus</taxon>
    </lineage>
</organism>
<dbReference type="Proteomes" id="UP000245080">
    <property type="component" value="Unassembled WGS sequence"/>
</dbReference>
<dbReference type="Gene3D" id="3.40.50.720">
    <property type="entry name" value="NAD(P)-binding Rossmann-like Domain"/>
    <property type="match status" value="1"/>
</dbReference>
<dbReference type="SUPFAM" id="SSF51735">
    <property type="entry name" value="NAD(P)-binding Rossmann-fold domains"/>
    <property type="match status" value="1"/>
</dbReference>
<evidence type="ECO:0000256" key="1">
    <source>
        <dbReference type="ARBA" id="ARBA00022857"/>
    </source>
</evidence>
<comment type="caution">
    <text evidence="4">The sequence shown here is derived from an EMBL/GenBank/DDBJ whole genome shotgun (WGS) entry which is preliminary data.</text>
</comment>
<dbReference type="RefSeq" id="WP_109250364.1">
    <property type="nucleotide sequence ID" value="NZ_QCXQ01000002.1"/>
</dbReference>
<dbReference type="GO" id="GO:0070402">
    <property type="term" value="F:NADPH binding"/>
    <property type="evidence" value="ECO:0007669"/>
    <property type="project" value="TreeGrafter"/>
</dbReference>
<evidence type="ECO:0000313" key="5">
    <source>
        <dbReference type="Proteomes" id="UP000245080"/>
    </source>
</evidence>
<keyword evidence="5" id="KW-1185">Reference proteome</keyword>
<dbReference type="InterPro" id="IPR013154">
    <property type="entry name" value="ADH-like_N"/>
</dbReference>
<evidence type="ECO:0000259" key="3">
    <source>
        <dbReference type="Pfam" id="PF08240"/>
    </source>
</evidence>
<dbReference type="GO" id="GO:0016651">
    <property type="term" value="F:oxidoreductase activity, acting on NAD(P)H"/>
    <property type="evidence" value="ECO:0007669"/>
    <property type="project" value="TreeGrafter"/>
</dbReference>
<sequence length="299" mass="32835">MQSIIQTNFTGIDGLELVSMPQPTLTDDGVLIQMQTLPVVPTDWKRESNSHATNEQAAQLPRVIGIGGVGTIIQVGKNRDQALLNQRVLVMNPAGSYSEIILSENPDFIFPLPDTVDDASAAALTAGPGTALALKHEIDQSSADNIIITGANSVIGLYLIQLLGEPNQTLWPIVSPQSQAYFHRQLPGQPAYQVEDLPQLSGYSLIIDIAGSRPLIDQLLSRCPNPSLISIVLMAYEGPEPFKFVHEEFDADQYRQFITQLATQKLWAPIDRTFPVQDIKQAQHYAKDSHSRGRVLVSF</sequence>
<evidence type="ECO:0000256" key="2">
    <source>
        <dbReference type="ARBA" id="ARBA00023002"/>
    </source>
</evidence>
<feature type="domain" description="Alcohol dehydrogenase-like N-terminal" evidence="3">
    <location>
        <begin position="27"/>
        <end position="90"/>
    </location>
</feature>
<evidence type="ECO:0000313" key="4">
    <source>
        <dbReference type="EMBL" id="PWG00416.1"/>
    </source>
</evidence>
<protein>
    <submittedName>
        <fullName evidence="4">NADPH:quinone reductase</fullName>
    </submittedName>
</protein>
<dbReference type="AlphaFoldDB" id="A0A2V1N2A2"/>
<keyword evidence="1" id="KW-0521">NADP</keyword>
<dbReference type="SUPFAM" id="SSF50129">
    <property type="entry name" value="GroES-like"/>
    <property type="match status" value="1"/>
</dbReference>
<gene>
    <name evidence="4" type="ORF">DCM90_05685</name>
</gene>
<keyword evidence="2" id="KW-0560">Oxidoreductase</keyword>
<name>A0A2V1N2A2_9LACO</name>
<reference evidence="4 5" key="1">
    <citation type="journal article" date="2018" name="Int. J. Syst. Evol. Microbiol.">
        <title>Lactobacillus bambusae sp. nov., isolated from a traditional fermented Ma-bamboo shoots of Taiwan.</title>
        <authorList>
            <person name="Wang L.-T."/>
        </authorList>
    </citation>
    <scope>NUCLEOTIDE SEQUENCE [LARGE SCALE GENOMIC DNA]</scope>
    <source>
        <strain evidence="4 5">BS-W1</strain>
    </source>
</reference>
<dbReference type="OrthoDB" id="110915at2"/>
<dbReference type="InterPro" id="IPR036291">
    <property type="entry name" value="NAD(P)-bd_dom_sf"/>
</dbReference>
<dbReference type="Gene3D" id="3.90.180.10">
    <property type="entry name" value="Medium-chain alcohol dehydrogenases, catalytic domain"/>
    <property type="match status" value="1"/>
</dbReference>
<proteinExistence type="predicted"/>
<dbReference type="EMBL" id="QCXQ01000002">
    <property type="protein sequence ID" value="PWG00416.1"/>
    <property type="molecule type" value="Genomic_DNA"/>
</dbReference>
<accession>A0A2V1N2A2</accession>
<dbReference type="InterPro" id="IPR011032">
    <property type="entry name" value="GroES-like_sf"/>
</dbReference>